<feature type="compositionally biased region" description="Low complexity" evidence="4">
    <location>
        <begin position="1"/>
        <end position="22"/>
    </location>
</feature>
<dbReference type="SMART" id="SM00345">
    <property type="entry name" value="HTH_GNTR"/>
    <property type="match status" value="1"/>
</dbReference>
<dbReference type="Gene3D" id="1.20.120.530">
    <property type="entry name" value="GntR ligand-binding domain-like"/>
    <property type="match status" value="1"/>
</dbReference>
<dbReference type="SUPFAM" id="SSF48008">
    <property type="entry name" value="GntR ligand-binding domain-like"/>
    <property type="match status" value="1"/>
</dbReference>
<gene>
    <name evidence="6" type="ORF">SCMU_35890</name>
</gene>
<dbReference type="SUPFAM" id="SSF46785">
    <property type="entry name" value="Winged helix' DNA-binding domain"/>
    <property type="match status" value="1"/>
</dbReference>
<dbReference type="Proteomes" id="UP001319861">
    <property type="component" value="Chromosome"/>
</dbReference>
<evidence type="ECO:0000259" key="5">
    <source>
        <dbReference type="PROSITE" id="PS50949"/>
    </source>
</evidence>
<dbReference type="InterPro" id="IPR000524">
    <property type="entry name" value="Tscrpt_reg_HTH_GntR"/>
</dbReference>
<organism evidence="6 7">
    <name type="scientific">Sinomonas cyclohexanicum</name>
    <name type="common">Corynebacterium cyclohexanicum</name>
    <dbReference type="NCBI Taxonomy" id="322009"/>
    <lineage>
        <taxon>Bacteria</taxon>
        <taxon>Bacillati</taxon>
        <taxon>Actinomycetota</taxon>
        <taxon>Actinomycetes</taxon>
        <taxon>Micrococcales</taxon>
        <taxon>Micrococcaceae</taxon>
        <taxon>Sinomonas</taxon>
    </lineage>
</organism>
<feature type="region of interest" description="Disordered" evidence="4">
    <location>
        <begin position="1"/>
        <end position="41"/>
    </location>
</feature>
<keyword evidence="2" id="KW-0238">DNA-binding</keyword>
<evidence type="ECO:0000256" key="1">
    <source>
        <dbReference type="ARBA" id="ARBA00023015"/>
    </source>
</evidence>
<evidence type="ECO:0000313" key="7">
    <source>
        <dbReference type="Proteomes" id="UP001319861"/>
    </source>
</evidence>
<dbReference type="InterPro" id="IPR011711">
    <property type="entry name" value="GntR_C"/>
</dbReference>
<dbReference type="Gene3D" id="1.10.10.10">
    <property type="entry name" value="Winged helix-like DNA-binding domain superfamily/Winged helix DNA-binding domain"/>
    <property type="match status" value="1"/>
</dbReference>
<protein>
    <submittedName>
        <fullName evidence="6">GntR family transcriptional regulator</fullName>
    </submittedName>
</protein>
<keyword evidence="3" id="KW-0804">Transcription</keyword>
<dbReference type="Pfam" id="PF07729">
    <property type="entry name" value="FCD"/>
    <property type="match status" value="1"/>
</dbReference>
<keyword evidence="1" id="KW-0805">Transcription regulation</keyword>
<dbReference type="InterPro" id="IPR036390">
    <property type="entry name" value="WH_DNA-bd_sf"/>
</dbReference>
<evidence type="ECO:0000256" key="4">
    <source>
        <dbReference type="SAM" id="MobiDB-lite"/>
    </source>
</evidence>
<dbReference type="Pfam" id="PF00392">
    <property type="entry name" value="GntR"/>
    <property type="match status" value="1"/>
</dbReference>
<keyword evidence="7" id="KW-1185">Reference proteome</keyword>
<evidence type="ECO:0000256" key="3">
    <source>
        <dbReference type="ARBA" id="ARBA00023163"/>
    </source>
</evidence>
<dbReference type="PANTHER" id="PTHR43537:SF5">
    <property type="entry name" value="UXU OPERON TRANSCRIPTIONAL REGULATOR"/>
    <property type="match status" value="1"/>
</dbReference>
<name>A0ABN6FLQ0_SINCY</name>
<feature type="domain" description="HTH gntR-type" evidence="5">
    <location>
        <begin position="41"/>
        <end position="113"/>
    </location>
</feature>
<evidence type="ECO:0000313" key="6">
    <source>
        <dbReference type="EMBL" id="BCT77747.1"/>
    </source>
</evidence>
<accession>A0ABN6FLQ0</accession>
<dbReference type="InterPro" id="IPR008920">
    <property type="entry name" value="TF_FadR/GntR_C"/>
</dbReference>
<reference evidence="6 7" key="1">
    <citation type="journal article" date="2021" name="J. Biosci. Bioeng.">
        <title>Identification and characterization of a chc gene cluster responsible for the aromatization pathway of cyclohexanecarboxylate degradation in Sinomonas cyclohexanicum ATCC 51369.</title>
        <authorList>
            <person name="Yamamoto T."/>
            <person name="Hasegawa Y."/>
            <person name="Lau P.C.K."/>
            <person name="Iwaki H."/>
        </authorList>
    </citation>
    <scope>NUCLEOTIDE SEQUENCE [LARGE SCALE GENOMIC DNA]</scope>
    <source>
        <strain evidence="6 7">ATCC 51369</strain>
    </source>
</reference>
<dbReference type="PROSITE" id="PS50949">
    <property type="entry name" value="HTH_GNTR"/>
    <property type="match status" value="1"/>
</dbReference>
<dbReference type="EMBL" id="AP024525">
    <property type="protein sequence ID" value="BCT77747.1"/>
    <property type="molecule type" value="Genomic_DNA"/>
</dbReference>
<dbReference type="SMART" id="SM00895">
    <property type="entry name" value="FCD"/>
    <property type="match status" value="1"/>
</dbReference>
<dbReference type="InterPro" id="IPR036388">
    <property type="entry name" value="WH-like_DNA-bd_sf"/>
</dbReference>
<proteinExistence type="predicted"/>
<dbReference type="PRINTS" id="PR00035">
    <property type="entry name" value="HTHGNTR"/>
</dbReference>
<dbReference type="PANTHER" id="PTHR43537">
    <property type="entry name" value="TRANSCRIPTIONAL REGULATOR, GNTR FAMILY"/>
    <property type="match status" value="1"/>
</dbReference>
<dbReference type="CDD" id="cd07377">
    <property type="entry name" value="WHTH_GntR"/>
    <property type="match status" value="1"/>
</dbReference>
<sequence length="268" mass="28852">MQRTTAAPAQAPRPPEAGGAVVRHGRGGMRQDGSMPDSATARAHDVVLRHIEDSLRSGALKLGDRLPGERALAEQFGISRASVRDAIRALEVMGVVRAATGSGPNSGTIVVSDPSAALGVALRMHVASHHLPVKDVVEARIMMETWSLEHAATAAWTPEQLDDARRLLTAMDDDALPSQIFTLLDAQFHVALSALAGNIVVSTMMESMREAIRGYIDDAVARRGGWDKAVSVLRGHHHGIFDAVEARDGELAARLVREHIEWFYAQSL</sequence>
<evidence type="ECO:0000256" key="2">
    <source>
        <dbReference type="ARBA" id="ARBA00023125"/>
    </source>
</evidence>